<dbReference type="KEGG" id="theu:HPC62_07455"/>
<dbReference type="EMBL" id="CP053661">
    <property type="protein sequence ID" value="QKD82057.1"/>
    <property type="molecule type" value="Genomic_DNA"/>
</dbReference>
<dbReference type="SUPFAM" id="SSF89550">
    <property type="entry name" value="PHP domain-like"/>
    <property type="match status" value="1"/>
</dbReference>
<keyword evidence="3" id="KW-1185">Reference proteome</keyword>
<name>A0A6M8BB76_9CYAN</name>
<feature type="domain" description="Polymerase/histidinol phosphatase N-terminal" evidence="1">
    <location>
        <begin position="2"/>
        <end position="75"/>
    </location>
</feature>
<dbReference type="SMART" id="SM00481">
    <property type="entry name" value="POLIIIAc"/>
    <property type="match status" value="1"/>
</dbReference>
<dbReference type="AlphaFoldDB" id="A0A6M8BB76"/>
<accession>A0A6M8BB76</accession>
<dbReference type="GO" id="GO:0004534">
    <property type="term" value="F:5'-3' RNA exonuclease activity"/>
    <property type="evidence" value="ECO:0007669"/>
    <property type="project" value="TreeGrafter"/>
</dbReference>
<dbReference type="Proteomes" id="UP000505210">
    <property type="component" value="Chromosome"/>
</dbReference>
<evidence type="ECO:0000259" key="1">
    <source>
        <dbReference type="SMART" id="SM00481"/>
    </source>
</evidence>
<sequence>MLELHCHTTYSDGTLTPAELVQAAVTAGVRALAITDHDTLAGWQEAIAAARQWALDHALDHSLEIVPGVELSTVWGDRSLHLLGFYPNPAQLAPVLQDHIAGRKRRAQQILDKLAALGCSVEMPKLGVGMAPGRPHIAKALVDAGYVQTAHEAFERFLGDDGPAYVQYEKFLATDGVRLLRECGAVPVWAHPYLFRGGPLEETLTALLDAGLMGLEVYHPSHTPGQIERLAALCDRHSLLKTGGSDYHGPGEAADQPYALNRFNLPLCLLLPLQRAAQALVPQTCEFGASSGSIGK</sequence>
<proteinExistence type="predicted"/>
<dbReference type="Pfam" id="PF02811">
    <property type="entry name" value="PHP"/>
    <property type="match status" value="1"/>
</dbReference>
<protein>
    <submittedName>
        <fullName evidence="2">PHP domain-containing protein</fullName>
    </submittedName>
</protein>
<dbReference type="InterPro" id="IPR004013">
    <property type="entry name" value="PHP_dom"/>
</dbReference>
<evidence type="ECO:0000313" key="2">
    <source>
        <dbReference type="EMBL" id="QKD82057.1"/>
    </source>
</evidence>
<dbReference type="Gene3D" id="1.10.150.650">
    <property type="match status" value="1"/>
</dbReference>
<organism evidence="2 3">
    <name type="scientific">Thermoleptolyngbya sichuanensis A183</name>
    <dbReference type="NCBI Taxonomy" id="2737172"/>
    <lineage>
        <taxon>Bacteria</taxon>
        <taxon>Bacillati</taxon>
        <taxon>Cyanobacteriota</taxon>
        <taxon>Cyanophyceae</taxon>
        <taxon>Oculatellales</taxon>
        <taxon>Oculatellaceae</taxon>
        <taxon>Thermoleptolyngbya</taxon>
        <taxon>Thermoleptolyngbya sichuanensis</taxon>
    </lineage>
</organism>
<dbReference type="Gene3D" id="3.20.20.140">
    <property type="entry name" value="Metal-dependent hydrolases"/>
    <property type="match status" value="1"/>
</dbReference>
<gene>
    <name evidence="2" type="ORF">HPC62_07455</name>
</gene>
<dbReference type="RefSeq" id="WP_172354476.1">
    <property type="nucleotide sequence ID" value="NZ_CP053661.1"/>
</dbReference>
<dbReference type="InterPro" id="IPR016195">
    <property type="entry name" value="Pol/histidinol_Pase-like"/>
</dbReference>
<dbReference type="InterPro" id="IPR052018">
    <property type="entry name" value="PHP_domain"/>
</dbReference>
<dbReference type="InterPro" id="IPR003141">
    <property type="entry name" value="Pol/His_phosphatase_N"/>
</dbReference>
<dbReference type="PANTHER" id="PTHR42924:SF3">
    <property type="entry name" value="POLYMERASE_HISTIDINOL PHOSPHATASE N-TERMINAL DOMAIN-CONTAINING PROTEIN"/>
    <property type="match status" value="1"/>
</dbReference>
<evidence type="ECO:0000313" key="3">
    <source>
        <dbReference type="Proteomes" id="UP000505210"/>
    </source>
</evidence>
<dbReference type="PANTHER" id="PTHR42924">
    <property type="entry name" value="EXONUCLEASE"/>
    <property type="match status" value="1"/>
</dbReference>
<reference evidence="2 3" key="1">
    <citation type="submission" date="2020-05" db="EMBL/GenBank/DDBJ databases">
        <title>Complete genome sequence of of a novel Thermoleptolyngbya strain isolated from hot springs of Ganzi, Sichuan China.</title>
        <authorList>
            <person name="Tang J."/>
            <person name="Daroch M."/>
            <person name="Li L."/>
            <person name="Waleron K."/>
            <person name="Waleron M."/>
            <person name="Waleron M."/>
        </authorList>
    </citation>
    <scope>NUCLEOTIDE SEQUENCE [LARGE SCALE GENOMIC DNA]</scope>
    <source>
        <strain evidence="2 3">PKUAC-SCTA183</strain>
    </source>
</reference>
<dbReference type="CDD" id="cd07438">
    <property type="entry name" value="PHP_HisPPase_AMP"/>
    <property type="match status" value="1"/>
</dbReference>
<dbReference type="GO" id="GO:0035312">
    <property type="term" value="F:5'-3' DNA exonuclease activity"/>
    <property type="evidence" value="ECO:0007669"/>
    <property type="project" value="TreeGrafter"/>
</dbReference>